<comment type="similarity">
    <text evidence="5">Belongs to the binding-protein-dependent transport system permease family.</text>
</comment>
<dbReference type="CDD" id="cd06261">
    <property type="entry name" value="TM_PBP2"/>
    <property type="match status" value="1"/>
</dbReference>
<dbReference type="InterPro" id="IPR035906">
    <property type="entry name" value="MetI-like_sf"/>
</dbReference>
<name>A0A1G9HUB5_9ACTN</name>
<evidence type="ECO:0000313" key="7">
    <source>
        <dbReference type="EMBL" id="SDL16549.1"/>
    </source>
</evidence>
<comment type="subcellular location">
    <subcellularLocation>
        <location evidence="5">Cell membrane</location>
        <topology evidence="5">Multi-pass membrane protein</topology>
    </subcellularLocation>
    <subcellularLocation>
        <location evidence="1">Membrane</location>
        <topology evidence="1">Multi-pass membrane protein</topology>
    </subcellularLocation>
</comment>
<evidence type="ECO:0000256" key="2">
    <source>
        <dbReference type="ARBA" id="ARBA00022692"/>
    </source>
</evidence>
<feature type="transmembrane region" description="Helical" evidence="5">
    <location>
        <begin position="223"/>
        <end position="241"/>
    </location>
</feature>
<feature type="transmembrane region" description="Helical" evidence="5">
    <location>
        <begin position="275"/>
        <end position="300"/>
    </location>
</feature>
<dbReference type="SUPFAM" id="SSF161098">
    <property type="entry name" value="MetI-like"/>
    <property type="match status" value="1"/>
</dbReference>
<feature type="transmembrane region" description="Helical" evidence="5">
    <location>
        <begin position="108"/>
        <end position="129"/>
    </location>
</feature>
<dbReference type="InterPro" id="IPR025966">
    <property type="entry name" value="OppC_N"/>
</dbReference>
<gene>
    <name evidence="7" type="ORF">SAMN05216298_2837</name>
</gene>
<feature type="transmembrane region" description="Helical" evidence="5">
    <location>
        <begin position="43"/>
        <end position="65"/>
    </location>
</feature>
<keyword evidence="4 5" id="KW-0472">Membrane</keyword>
<evidence type="ECO:0000256" key="4">
    <source>
        <dbReference type="ARBA" id="ARBA00023136"/>
    </source>
</evidence>
<dbReference type="EMBL" id="FNGF01000004">
    <property type="protein sequence ID" value="SDL16549.1"/>
    <property type="molecule type" value="Genomic_DNA"/>
</dbReference>
<dbReference type="GO" id="GO:0005886">
    <property type="term" value="C:plasma membrane"/>
    <property type="evidence" value="ECO:0007669"/>
    <property type="project" value="UniProtKB-SubCell"/>
</dbReference>
<evidence type="ECO:0000256" key="1">
    <source>
        <dbReference type="ARBA" id="ARBA00004141"/>
    </source>
</evidence>
<dbReference type="STRING" id="380244.SAMN05216298_2837"/>
<feature type="transmembrane region" description="Helical" evidence="5">
    <location>
        <begin position="141"/>
        <end position="163"/>
    </location>
</feature>
<proteinExistence type="inferred from homology"/>
<keyword evidence="5" id="KW-0813">Transport</keyword>
<keyword evidence="3 5" id="KW-1133">Transmembrane helix</keyword>
<dbReference type="AlphaFoldDB" id="A0A1G9HUB5"/>
<feature type="domain" description="ABC transmembrane type-1" evidence="6">
    <location>
        <begin position="106"/>
        <end position="297"/>
    </location>
</feature>
<dbReference type="PANTHER" id="PTHR43839:SF1">
    <property type="entry name" value="OPPC IN A BINDING PROTEIN-DEPENDENT TRANSPORT SYSTEM"/>
    <property type="match status" value="1"/>
</dbReference>
<accession>A0A1G9HUB5</accession>
<dbReference type="InterPro" id="IPR000515">
    <property type="entry name" value="MetI-like"/>
</dbReference>
<dbReference type="OrthoDB" id="9812701at2"/>
<dbReference type="Gene3D" id="1.10.3720.10">
    <property type="entry name" value="MetI-like"/>
    <property type="match status" value="1"/>
</dbReference>
<sequence length="313" mass="33339">MTASPTPPPPLAASPRRARRQLARSRRRQSFLRSWAAYRAQRTGMIGLVLLGVIVVLALAAPVLVDESALSVTQATGGRMEPPSAAFPLGTDEVGRSILALTLWGSRLSLLIGLTATVVAIVIGTTVGVTSGHVGGWYGWFALRISDWFMVLPSLVVAIALLAVLGRSMGTTIAVIALVSWSGTTRLVRAQTLTVQSRPYLERARALGAGHWHQMTKHILPNVLPLVLASATLLVPSAILMESSLAWLGLGDPNVVSWGSILNRASDNGAVSAHAWWYLLPPGLAILIVVLAFMMCGRALEAVFNPRLRGEPS</sequence>
<dbReference type="PROSITE" id="PS50928">
    <property type="entry name" value="ABC_TM1"/>
    <property type="match status" value="1"/>
</dbReference>
<dbReference type="Proteomes" id="UP000198662">
    <property type="component" value="Unassembled WGS sequence"/>
</dbReference>
<keyword evidence="2 5" id="KW-0812">Transmembrane</keyword>
<dbReference type="GO" id="GO:0055085">
    <property type="term" value="P:transmembrane transport"/>
    <property type="evidence" value="ECO:0007669"/>
    <property type="project" value="InterPro"/>
</dbReference>
<reference evidence="8" key="1">
    <citation type="submission" date="2016-10" db="EMBL/GenBank/DDBJ databases">
        <authorList>
            <person name="Varghese N."/>
            <person name="Submissions S."/>
        </authorList>
    </citation>
    <scope>NUCLEOTIDE SEQUENCE [LARGE SCALE GENOMIC DNA]</scope>
    <source>
        <strain evidence="8">CGMCC 4.3147</strain>
    </source>
</reference>
<evidence type="ECO:0000313" key="8">
    <source>
        <dbReference type="Proteomes" id="UP000198662"/>
    </source>
</evidence>
<evidence type="ECO:0000256" key="3">
    <source>
        <dbReference type="ARBA" id="ARBA00022989"/>
    </source>
</evidence>
<protein>
    <submittedName>
        <fullName evidence="7">Peptide/nickel transport system permease protein</fullName>
    </submittedName>
</protein>
<dbReference type="PANTHER" id="PTHR43839">
    <property type="entry name" value="OPPC IN A BINDING PROTEIN-DEPENDENT TRANSPORT SYSTEM"/>
    <property type="match status" value="1"/>
</dbReference>
<evidence type="ECO:0000256" key="5">
    <source>
        <dbReference type="RuleBase" id="RU363032"/>
    </source>
</evidence>
<dbReference type="Pfam" id="PF12911">
    <property type="entry name" value="OppC_N"/>
    <property type="match status" value="1"/>
</dbReference>
<dbReference type="RefSeq" id="WP_091049924.1">
    <property type="nucleotide sequence ID" value="NZ_FNGF01000004.1"/>
</dbReference>
<evidence type="ECO:0000259" key="6">
    <source>
        <dbReference type="PROSITE" id="PS50928"/>
    </source>
</evidence>
<keyword evidence="8" id="KW-1185">Reference proteome</keyword>
<organism evidence="7 8">
    <name type="scientific">Glycomyces sambucus</name>
    <dbReference type="NCBI Taxonomy" id="380244"/>
    <lineage>
        <taxon>Bacteria</taxon>
        <taxon>Bacillati</taxon>
        <taxon>Actinomycetota</taxon>
        <taxon>Actinomycetes</taxon>
        <taxon>Glycomycetales</taxon>
        <taxon>Glycomycetaceae</taxon>
        <taxon>Glycomyces</taxon>
    </lineage>
</organism>
<dbReference type="Pfam" id="PF00528">
    <property type="entry name" value="BPD_transp_1"/>
    <property type="match status" value="1"/>
</dbReference>